<dbReference type="GO" id="GO:0000155">
    <property type="term" value="F:phosphorelay sensor kinase activity"/>
    <property type="evidence" value="ECO:0007669"/>
    <property type="project" value="InterPro"/>
</dbReference>
<comment type="subcellular location">
    <subcellularLocation>
        <location evidence="2">Cell membrane</location>
        <topology evidence="2">Multi-pass membrane protein</topology>
    </subcellularLocation>
</comment>
<dbReference type="Pfam" id="PF00672">
    <property type="entry name" value="HAMP"/>
    <property type="match status" value="1"/>
</dbReference>
<evidence type="ECO:0000256" key="5">
    <source>
        <dbReference type="ARBA" id="ARBA00022553"/>
    </source>
</evidence>
<keyword evidence="6" id="KW-0808">Transferase</keyword>
<keyword evidence="14" id="KW-1185">Reference proteome</keyword>
<dbReference type="RefSeq" id="WP_027591409.1">
    <property type="nucleotide sequence ID" value="NZ_FMUP01000001.1"/>
</dbReference>
<evidence type="ECO:0000313" key="14">
    <source>
        <dbReference type="Proteomes" id="UP000030980"/>
    </source>
</evidence>
<gene>
    <name evidence="13" type="ORF">PT85_04175</name>
</gene>
<organism evidence="13 14">
    <name type="scientific">Pseudomonas flexibilis</name>
    <dbReference type="NCBI Taxonomy" id="706570"/>
    <lineage>
        <taxon>Bacteria</taxon>
        <taxon>Pseudomonadati</taxon>
        <taxon>Pseudomonadota</taxon>
        <taxon>Gammaproteobacteria</taxon>
        <taxon>Pseudomonadales</taxon>
        <taxon>Pseudomonadaceae</taxon>
        <taxon>Pseudomonas</taxon>
    </lineage>
</organism>
<dbReference type="OrthoDB" id="9804645at2"/>
<dbReference type="InterPro" id="IPR005467">
    <property type="entry name" value="His_kinase_dom"/>
</dbReference>
<dbReference type="Gene3D" id="1.10.8.500">
    <property type="entry name" value="HAMP domain in histidine kinase"/>
    <property type="match status" value="1"/>
</dbReference>
<evidence type="ECO:0000256" key="2">
    <source>
        <dbReference type="ARBA" id="ARBA00004651"/>
    </source>
</evidence>
<sequence length="531" mass="59563">MNSIFLRIYAGMLAALVLVALLAVGSLQLVNALRHDHYRERLAQGSFRLMADNLAGMDAVERTRAMALWGRLLGTPLHLESLADVQLDSRGRTRLLRGQVLVERLNPSLIYSLVSEKERLVLTATVEQVSEQLARATLFLISDELRRYPAPEQRQRLAELAEAKGFGYPVHLRAMDQMELDADQRRRLVEGDTVMALARGGDSIRVMVGQVDTPWILEIGPLYPLNPYPPQLLVLFTVLGLSLIGLTLYALVRRLEYRLRGLEAAATRIAAGKLEARVPEGEGDSVGRLAAAFNAMAEHVQRLISVQREMVRAVSHELRTPVARLRFGLEMVEDSEDAAQRRKYLAGMDHDIQELDRLVDEMLVYARLEQGSPQLDFQDVDLPALLERVMDEAAPLRVEVRLERGVWRPAPDGGLIEAEPRYLQRAVLNLVSNALRHAERRVRVNYSIAGDVCRVDVEDDGPGVPREAWERIFTPFLRLDDSRARSLGGHGLGLSIVRRIIHWHGGRASVGRSTLGGARFTLTWPRRQARA</sequence>
<dbReference type="SMART" id="SM00388">
    <property type="entry name" value="HisKA"/>
    <property type="match status" value="1"/>
</dbReference>
<evidence type="ECO:0000256" key="7">
    <source>
        <dbReference type="ARBA" id="ARBA00022741"/>
    </source>
</evidence>
<dbReference type="SMART" id="SM00387">
    <property type="entry name" value="HATPase_c"/>
    <property type="match status" value="1"/>
</dbReference>
<dbReference type="InterPro" id="IPR003660">
    <property type="entry name" value="HAMP_dom"/>
</dbReference>
<dbReference type="CDD" id="cd00082">
    <property type="entry name" value="HisKA"/>
    <property type="match status" value="1"/>
</dbReference>
<dbReference type="PROSITE" id="PS50885">
    <property type="entry name" value="HAMP"/>
    <property type="match status" value="1"/>
</dbReference>
<dbReference type="InterPro" id="IPR050980">
    <property type="entry name" value="2C_sensor_his_kinase"/>
</dbReference>
<evidence type="ECO:0000256" key="1">
    <source>
        <dbReference type="ARBA" id="ARBA00000085"/>
    </source>
</evidence>
<dbReference type="InterPro" id="IPR036097">
    <property type="entry name" value="HisK_dim/P_sf"/>
</dbReference>
<keyword evidence="7" id="KW-0547">Nucleotide-binding</keyword>
<evidence type="ECO:0000256" key="6">
    <source>
        <dbReference type="ARBA" id="ARBA00022679"/>
    </source>
</evidence>
<dbReference type="Pfam" id="PF00512">
    <property type="entry name" value="HisKA"/>
    <property type="match status" value="1"/>
</dbReference>
<feature type="domain" description="Histidine kinase" evidence="11">
    <location>
        <begin position="313"/>
        <end position="528"/>
    </location>
</feature>
<dbReference type="GO" id="GO:0005524">
    <property type="term" value="F:ATP binding"/>
    <property type="evidence" value="ECO:0007669"/>
    <property type="project" value="UniProtKB-KW"/>
</dbReference>
<comment type="catalytic activity">
    <reaction evidence="1">
        <text>ATP + protein L-histidine = ADP + protein N-phospho-L-histidine.</text>
        <dbReference type="EC" id="2.7.13.3"/>
    </reaction>
</comment>
<name>A0A0B3BRQ7_9PSED</name>
<evidence type="ECO:0000256" key="8">
    <source>
        <dbReference type="ARBA" id="ARBA00022777"/>
    </source>
</evidence>
<keyword evidence="4" id="KW-1003">Cell membrane</keyword>
<evidence type="ECO:0000256" key="9">
    <source>
        <dbReference type="ARBA" id="ARBA00022840"/>
    </source>
</evidence>
<dbReference type="Proteomes" id="UP000030980">
    <property type="component" value="Unassembled WGS sequence"/>
</dbReference>
<dbReference type="STRING" id="706570.PT85_04175"/>
<keyword evidence="9" id="KW-0067">ATP-binding</keyword>
<feature type="transmembrane region" description="Helical" evidence="10">
    <location>
        <begin position="232"/>
        <end position="252"/>
    </location>
</feature>
<evidence type="ECO:0000259" key="11">
    <source>
        <dbReference type="PROSITE" id="PS50109"/>
    </source>
</evidence>
<evidence type="ECO:0000256" key="4">
    <source>
        <dbReference type="ARBA" id="ARBA00022475"/>
    </source>
</evidence>
<dbReference type="InterPro" id="IPR004358">
    <property type="entry name" value="Sig_transdc_His_kin-like_C"/>
</dbReference>
<dbReference type="GO" id="GO:0005886">
    <property type="term" value="C:plasma membrane"/>
    <property type="evidence" value="ECO:0007669"/>
    <property type="project" value="UniProtKB-SubCell"/>
</dbReference>
<reference evidence="13 14" key="1">
    <citation type="submission" date="2014-11" db="EMBL/GenBank/DDBJ databases">
        <title>Genome sequence of Pseudomonas tuomuerensis JCM 14085.</title>
        <authorList>
            <person name="Shin S.-K."/>
            <person name="Yi H."/>
        </authorList>
    </citation>
    <scope>NUCLEOTIDE SEQUENCE [LARGE SCALE GENOMIC DNA]</scope>
    <source>
        <strain evidence="13 14">JCM 14085</strain>
    </source>
</reference>
<evidence type="ECO:0000256" key="3">
    <source>
        <dbReference type="ARBA" id="ARBA00012438"/>
    </source>
</evidence>
<keyword evidence="10" id="KW-0472">Membrane</keyword>
<evidence type="ECO:0000259" key="12">
    <source>
        <dbReference type="PROSITE" id="PS50885"/>
    </source>
</evidence>
<dbReference type="SMART" id="SM00304">
    <property type="entry name" value="HAMP"/>
    <property type="match status" value="1"/>
</dbReference>
<dbReference type="PROSITE" id="PS50109">
    <property type="entry name" value="HIS_KIN"/>
    <property type="match status" value="1"/>
</dbReference>
<keyword evidence="8 13" id="KW-0418">Kinase</keyword>
<dbReference type="CDD" id="cd06225">
    <property type="entry name" value="HAMP"/>
    <property type="match status" value="1"/>
</dbReference>
<keyword evidence="10" id="KW-0812">Transmembrane</keyword>
<dbReference type="InterPro" id="IPR003661">
    <property type="entry name" value="HisK_dim/P_dom"/>
</dbReference>
<evidence type="ECO:0000256" key="10">
    <source>
        <dbReference type="SAM" id="Phobius"/>
    </source>
</evidence>
<dbReference type="EC" id="2.7.13.3" evidence="3"/>
<dbReference type="InterPro" id="IPR036890">
    <property type="entry name" value="HATPase_C_sf"/>
</dbReference>
<dbReference type="Gene3D" id="1.10.287.130">
    <property type="match status" value="1"/>
</dbReference>
<dbReference type="SUPFAM" id="SSF158472">
    <property type="entry name" value="HAMP domain-like"/>
    <property type="match status" value="1"/>
</dbReference>
<dbReference type="Pfam" id="PF02518">
    <property type="entry name" value="HATPase_c"/>
    <property type="match status" value="1"/>
</dbReference>
<dbReference type="PANTHER" id="PTHR44936:SF10">
    <property type="entry name" value="SENSOR PROTEIN RSTB"/>
    <property type="match status" value="1"/>
</dbReference>
<comment type="caution">
    <text evidence="13">The sequence shown here is derived from an EMBL/GenBank/DDBJ whole genome shotgun (WGS) entry which is preliminary data.</text>
</comment>
<dbReference type="EMBL" id="JTAK01000002">
    <property type="protein sequence ID" value="KHO65295.1"/>
    <property type="molecule type" value="Genomic_DNA"/>
</dbReference>
<dbReference type="PRINTS" id="PR00344">
    <property type="entry name" value="BCTRLSENSOR"/>
</dbReference>
<protein>
    <recommendedName>
        <fullName evidence="3">histidine kinase</fullName>
        <ecNumber evidence="3">2.7.13.3</ecNumber>
    </recommendedName>
</protein>
<dbReference type="PANTHER" id="PTHR44936">
    <property type="entry name" value="SENSOR PROTEIN CREC"/>
    <property type="match status" value="1"/>
</dbReference>
<dbReference type="SUPFAM" id="SSF55874">
    <property type="entry name" value="ATPase domain of HSP90 chaperone/DNA topoisomerase II/histidine kinase"/>
    <property type="match status" value="1"/>
</dbReference>
<dbReference type="AlphaFoldDB" id="A0A0B3BRQ7"/>
<proteinExistence type="predicted"/>
<dbReference type="Gene3D" id="3.30.565.10">
    <property type="entry name" value="Histidine kinase-like ATPase, C-terminal domain"/>
    <property type="match status" value="1"/>
</dbReference>
<evidence type="ECO:0000313" key="13">
    <source>
        <dbReference type="EMBL" id="KHO65295.1"/>
    </source>
</evidence>
<keyword evidence="10" id="KW-1133">Transmembrane helix</keyword>
<dbReference type="SUPFAM" id="SSF47384">
    <property type="entry name" value="Homodimeric domain of signal transducing histidine kinase"/>
    <property type="match status" value="1"/>
</dbReference>
<keyword evidence="5" id="KW-0597">Phosphoprotein</keyword>
<accession>A0A0B3BRQ7</accession>
<feature type="domain" description="HAMP" evidence="12">
    <location>
        <begin position="253"/>
        <end position="305"/>
    </location>
</feature>
<dbReference type="InterPro" id="IPR003594">
    <property type="entry name" value="HATPase_dom"/>
</dbReference>